<protein>
    <submittedName>
        <fullName evidence="1">Uncharacterized protein</fullName>
    </submittedName>
</protein>
<name>A0A0E9UJQ4_ANGAN</name>
<reference evidence="1" key="2">
    <citation type="journal article" date="2015" name="Fish Shellfish Immunol.">
        <title>Early steps in the European eel (Anguilla anguilla)-Vibrio vulnificus interaction in the gills: Role of the RtxA13 toxin.</title>
        <authorList>
            <person name="Callol A."/>
            <person name="Pajuelo D."/>
            <person name="Ebbesson L."/>
            <person name="Teles M."/>
            <person name="MacKenzie S."/>
            <person name="Amaro C."/>
        </authorList>
    </citation>
    <scope>NUCLEOTIDE SEQUENCE</scope>
</reference>
<organism evidence="1">
    <name type="scientific">Anguilla anguilla</name>
    <name type="common">European freshwater eel</name>
    <name type="synonym">Muraena anguilla</name>
    <dbReference type="NCBI Taxonomy" id="7936"/>
    <lineage>
        <taxon>Eukaryota</taxon>
        <taxon>Metazoa</taxon>
        <taxon>Chordata</taxon>
        <taxon>Craniata</taxon>
        <taxon>Vertebrata</taxon>
        <taxon>Euteleostomi</taxon>
        <taxon>Actinopterygii</taxon>
        <taxon>Neopterygii</taxon>
        <taxon>Teleostei</taxon>
        <taxon>Anguilliformes</taxon>
        <taxon>Anguillidae</taxon>
        <taxon>Anguilla</taxon>
    </lineage>
</organism>
<sequence>MLEQIINLVILTVINSIYTRKEVENRISG</sequence>
<dbReference type="AlphaFoldDB" id="A0A0E9UJQ4"/>
<accession>A0A0E9UJQ4</accession>
<proteinExistence type="predicted"/>
<dbReference type="EMBL" id="GBXM01042488">
    <property type="protein sequence ID" value="JAH66089.1"/>
    <property type="molecule type" value="Transcribed_RNA"/>
</dbReference>
<evidence type="ECO:0000313" key="1">
    <source>
        <dbReference type="EMBL" id="JAH66089.1"/>
    </source>
</evidence>
<reference evidence="1" key="1">
    <citation type="submission" date="2014-11" db="EMBL/GenBank/DDBJ databases">
        <authorList>
            <person name="Amaro Gonzalez C."/>
        </authorList>
    </citation>
    <scope>NUCLEOTIDE SEQUENCE</scope>
</reference>